<dbReference type="Pfam" id="PF00697">
    <property type="entry name" value="PRAI"/>
    <property type="match status" value="1"/>
</dbReference>
<evidence type="ECO:0000256" key="3">
    <source>
        <dbReference type="ARBA" id="ARBA00007571"/>
    </source>
</evidence>
<protein>
    <recommendedName>
        <fullName evidence="8">N-(5'-phosphoribosyl)anthranilate isomerase</fullName>
        <shortName evidence="8">PRAI</shortName>
        <ecNumber evidence="8">5.3.1.24</ecNumber>
    </recommendedName>
</protein>
<dbReference type="OrthoDB" id="27513at2157"/>
<dbReference type="KEGG" id="tuz:TUZN_2100"/>
<dbReference type="GO" id="GO:0000162">
    <property type="term" value="P:L-tryptophan biosynthetic process"/>
    <property type="evidence" value="ECO:0007669"/>
    <property type="project" value="UniProtKB-UniRule"/>
</dbReference>
<gene>
    <name evidence="8" type="primary">trpF</name>
    <name evidence="10" type="ordered locus">TUZN_2100</name>
</gene>
<name>F2L5D2_THEU7</name>
<dbReference type="eggNOG" id="arCOG01983">
    <property type="taxonomic scope" value="Archaea"/>
</dbReference>
<keyword evidence="6 8" id="KW-0057">Aromatic amino acid biosynthesis</keyword>
<evidence type="ECO:0000256" key="7">
    <source>
        <dbReference type="ARBA" id="ARBA00023235"/>
    </source>
</evidence>
<dbReference type="AlphaFoldDB" id="F2L5D2"/>
<dbReference type="InterPro" id="IPR011060">
    <property type="entry name" value="RibuloseP-bd_barrel"/>
</dbReference>
<evidence type="ECO:0000313" key="11">
    <source>
        <dbReference type="Proteomes" id="UP000008138"/>
    </source>
</evidence>
<dbReference type="InterPro" id="IPR013785">
    <property type="entry name" value="Aldolase_TIM"/>
</dbReference>
<dbReference type="PANTHER" id="PTHR42894">
    <property type="entry name" value="N-(5'-PHOSPHORIBOSYL)ANTHRANILATE ISOMERASE"/>
    <property type="match status" value="1"/>
</dbReference>
<organism evidence="10 11">
    <name type="scientific">Thermoproteus uzoniensis (strain 768-20)</name>
    <dbReference type="NCBI Taxonomy" id="999630"/>
    <lineage>
        <taxon>Archaea</taxon>
        <taxon>Thermoproteota</taxon>
        <taxon>Thermoprotei</taxon>
        <taxon>Thermoproteales</taxon>
        <taxon>Thermoproteaceae</taxon>
        <taxon>Thermoproteus</taxon>
    </lineage>
</organism>
<dbReference type="Proteomes" id="UP000008138">
    <property type="component" value="Chromosome"/>
</dbReference>
<sequence>MTLLKICGLTRQVDVELVDRIADYAGFIIDPETKSPRRITPDAARDLSSVLSRARPVAVFDAYDPALAVDLAARYDFPVAQMPQIFGGDVEDLARERGISLAPVVLFGRDDVLGRVARLAGGRYEYVLVDAVKGSRTAYSHGLRLPLELIEAVSAFGKVAVAGGITPDNVEHVLRFKPYMVDVASGVEASPGVKDSRKVYALAEKVKGSIQD</sequence>
<keyword evidence="7 8" id="KW-0413">Isomerase</keyword>
<dbReference type="InterPro" id="IPR001240">
    <property type="entry name" value="PRAI_dom"/>
</dbReference>
<evidence type="ECO:0000259" key="9">
    <source>
        <dbReference type="Pfam" id="PF00697"/>
    </source>
</evidence>
<reference evidence="10 11" key="1">
    <citation type="journal article" date="2011" name="J. Bacteriol.">
        <title>Complete genome sequence of the thermoacidophilic crenarchaeon Thermoproteus uzoniensis 768-20.</title>
        <authorList>
            <person name="Mardanov A.V."/>
            <person name="Gumerov V.M."/>
            <person name="Beletsky A.V."/>
            <person name="Prokofeva M.I."/>
            <person name="Bonch-Osmolovskaya E.A."/>
            <person name="Ravin N.V."/>
            <person name="Skryabin K.G."/>
        </authorList>
    </citation>
    <scope>NUCLEOTIDE SEQUENCE [LARGE SCALE GENOMIC DNA]</scope>
    <source>
        <strain evidence="10 11">768-20</strain>
    </source>
</reference>
<feature type="domain" description="N-(5'phosphoribosyl) anthranilate isomerase (PRAI)" evidence="9">
    <location>
        <begin position="5"/>
        <end position="203"/>
    </location>
</feature>
<dbReference type="Gene3D" id="3.20.20.70">
    <property type="entry name" value="Aldolase class I"/>
    <property type="match status" value="1"/>
</dbReference>
<evidence type="ECO:0000256" key="5">
    <source>
        <dbReference type="ARBA" id="ARBA00022822"/>
    </source>
</evidence>
<dbReference type="UniPathway" id="UPA00035">
    <property type="reaction ID" value="UER00042"/>
</dbReference>
<reference key="2">
    <citation type="submission" date="2011-03" db="EMBL/GenBank/DDBJ databases">
        <title>Complete genome sequence of the thermoacidophilic crenarchaeon Thermoproteus uzoniensis 768-20.</title>
        <authorList>
            <person name="Mardanov A.V."/>
            <person name="Gumerov V.M."/>
            <person name="Beletsky A.V."/>
            <person name="Prokofeva M.I."/>
            <person name="Bonch-Osmolovskaya E.A."/>
            <person name="Ravin N.V."/>
            <person name="Skryabin K.G."/>
        </authorList>
    </citation>
    <scope>NUCLEOTIDE SEQUENCE</scope>
    <source>
        <strain>768-20</strain>
    </source>
</reference>
<dbReference type="EC" id="5.3.1.24" evidence="8"/>
<dbReference type="EMBL" id="CP002590">
    <property type="protein sequence ID" value="AEA13557.1"/>
    <property type="molecule type" value="Genomic_DNA"/>
</dbReference>
<proteinExistence type="inferred from homology"/>
<dbReference type="GO" id="GO:0004640">
    <property type="term" value="F:phosphoribosylanthranilate isomerase activity"/>
    <property type="evidence" value="ECO:0007669"/>
    <property type="project" value="UniProtKB-UniRule"/>
</dbReference>
<evidence type="ECO:0000256" key="4">
    <source>
        <dbReference type="ARBA" id="ARBA00022605"/>
    </source>
</evidence>
<dbReference type="CDD" id="cd00405">
    <property type="entry name" value="PRAI"/>
    <property type="match status" value="1"/>
</dbReference>
<comment type="catalytic activity">
    <reaction evidence="1 8">
        <text>N-(5-phospho-beta-D-ribosyl)anthranilate = 1-(2-carboxyphenylamino)-1-deoxy-D-ribulose 5-phosphate</text>
        <dbReference type="Rhea" id="RHEA:21540"/>
        <dbReference type="ChEBI" id="CHEBI:18277"/>
        <dbReference type="ChEBI" id="CHEBI:58613"/>
        <dbReference type="EC" id="5.3.1.24"/>
    </reaction>
</comment>
<evidence type="ECO:0000256" key="2">
    <source>
        <dbReference type="ARBA" id="ARBA00004664"/>
    </source>
</evidence>
<dbReference type="STRING" id="999630.TUZN_2100"/>
<dbReference type="InterPro" id="IPR044643">
    <property type="entry name" value="TrpF_fam"/>
</dbReference>
<evidence type="ECO:0000313" key="10">
    <source>
        <dbReference type="EMBL" id="AEA13557.1"/>
    </source>
</evidence>
<evidence type="ECO:0000256" key="1">
    <source>
        <dbReference type="ARBA" id="ARBA00001164"/>
    </source>
</evidence>
<dbReference type="HAMAP" id="MF_00135">
    <property type="entry name" value="PRAI"/>
    <property type="match status" value="1"/>
</dbReference>
<accession>F2L5D2</accession>
<keyword evidence="5 8" id="KW-0822">Tryptophan biosynthesis</keyword>
<dbReference type="RefSeq" id="WP_013680892.1">
    <property type="nucleotide sequence ID" value="NC_015315.1"/>
</dbReference>
<dbReference type="PANTHER" id="PTHR42894:SF1">
    <property type="entry name" value="N-(5'-PHOSPHORIBOSYL)ANTHRANILATE ISOMERASE"/>
    <property type="match status" value="1"/>
</dbReference>
<dbReference type="HOGENOM" id="CLU_076364_3_0_2"/>
<comment type="pathway">
    <text evidence="2 8">Amino-acid biosynthesis; L-tryptophan biosynthesis; L-tryptophan from chorismate: step 3/5.</text>
</comment>
<comment type="similarity">
    <text evidence="3 8">Belongs to the TrpF family.</text>
</comment>
<keyword evidence="4 8" id="KW-0028">Amino-acid biosynthesis</keyword>
<dbReference type="SUPFAM" id="SSF51366">
    <property type="entry name" value="Ribulose-phoshate binding barrel"/>
    <property type="match status" value="1"/>
</dbReference>
<evidence type="ECO:0000256" key="8">
    <source>
        <dbReference type="HAMAP-Rule" id="MF_00135"/>
    </source>
</evidence>
<keyword evidence="11" id="KW-1185">Reference proteome</keyword>
<dbReference type="GeneID" id="10361610"/>
<evidence type="ECO:0000256" key="6">
    <source>
        <dbReference type="ARBA" id="ARBA00023141"/>
    </source>
</evidence>